<dbReference type="Proteomes" id="UP001497602">
    <property type="component" value="Unassembled WGS sequence"/>
</dbReference>
<evidence type="ECO:0000313" key="4">
    <source>
        <dbReference type="EMBL" id="CAL2108659.1"/>
    </source>
</evidence>
<dbReference type="NCBIfam" id="TIGR04183">
    <property type="entry name" value="Por_Secre_tail"/>
    <property type="match status" value="1"/>
</dbReference>
<feature type="chain" id="PRO_5045470314" evidence="2">
    <location>
        <begin position="20"/>
        <end position="279"/>
    </location>
</feature>
<gene>
    <name evidence="4" type="ORF">T190115A13A_90005</name>
</gene>
<protein>
    <submittedName>
        <fullName evidence="4">Por_Secre_tail domain-containing protein</fullName>
    </submittedName>
</protein>
<keyword evidence="1 2" id="KW-0732">Signal</keyword>
<evidence type="ECO:0000256" key="1">
    <source>
        <dbReference type="ARBA" id="ARBA00022729"/>
    </source>
</evidence>
<dbReference type="EMBL" id="CAXJRC010000046">
    <property type="protein sequence ID" value="CAL2108659.1"/>
    <property type="molecule type" value="Genomic_DNA"/>
</dbReference>
<proteinExistence type="predicted"/>
<dbReference type="RefSeq" id="WP_348707326.1">
    <property type="nucleotide sequence ID" value="NZ_CAXIYA010000041.1"/>
</dbReference>
<accession>A0ABP1FE91</accession>
<organism evidence="4 5">
    <name type="scientific">Tenacibaculum vairaonense</name>
    <dbReference type="NCBI Taxonomy" id="3137860"/>
    <lineage>
        <taxon>Bacteria</taxon>
        <taxon>Pseudomonadati</taxon>
        <taxon>Bacteroidota</taxon>
        <taxon>Flavobacteriia</taxon>
        <taxon>Flavobacteriales</taxon>
        <taxon>Flavobacteriaceae</taxon>
        <taxon>Tenacibaculum</taxon>
    </lineage>
</organism>
<feature type="signal peptide" evidence="2">
    <location>
        <begin position="1"/>
        <end position="19"/>
    </location>
</feature>
<comment type="caution">
    <text evidence="4">The sequence shown here is derived from an EMBL/GenBank/DDBJ whole genome shotgun (WGS) entry which is preliminary data.</text>
</comment>
<dbReference type="InterPro" id="IPR026444">
    <property type="entry name" value="Secre_tail"/>
</dbReference>
<reference evidence="4 5" key="1">
    <citation type="submission" date="2024-05" db="EMBL/GenBank/DDBJ databases">
        <authorList>
            <person name="Duchaud E."/>
        </authorList>
    </citation>
    <scope>NUCLEOTIDE SEQUENCE [LARGE SCALE GENOMIC DNA]</scope>
    <source>
        <strain evidence="4">Ena-SAMPLE-TAB-13-05-2024-13:56:06:370-140305</strain>
    </source>
</reference>
<feature type="domain" description="Secretion system C-terminal sorting" evidence="3">
    <location>
        <begin position="205"/>
        <end position="277"/>
    </location>
</feature>
<name>A0ABP1FE91_9FLAO</name>
<evidence type="ECO:0000256" key="2">
    <source>
        <dbReference type="SAM" id="SignalP"/>
    </source>
</evidence>
<evidence type="ECO:0000259" key="3">
    <source>
        <dbReference type="Pfam" id="PF18962"/>
    </source>
</evidence>
<sequence length="279" mass="31464">MKKITLVLASALFTNLSFSQVTLDAEYEDNLSIVKFAKAGDKIVVCNHGEAAVVVPDSTKPNKGTNTIVKIYNLDNSIYKTIDIGNADRIEDVSQHIVNTDDKLELMISHTEYDSANNTNSYAFYIINEDLEEVFRADDWSVGEQVFEGRQHEDKFLFQTQEGVKLLLQKYNNTTNDTKYRVYSLEGSATLSNKEIKVAAEDKAYPNPSIETVNIPYTALNNELVEIQVYDLNGKLLEDKKADNQFNKLKLNVSSYATGTYIYTVKNSLGTYNGKFIKE</sequence>
<dbReference type="Pfam" id="PF18962">
    <property type="entry name" value="Por_Secre_tail"/>
    <property type="match status" value="1"/>
</dbReference>
<evidence type="ECO:0000313" key="5">
    <source>
        <dbReference type="Proteomes" id="UP001497602"/>
    </source>
</evidence>
<keyword evidence="5" id="KW-1185">Reference proteome</keyword>